<evidence type="ECO:0000256" key="2">
    <source>
        <dbReference type="ARBA" id="ARBA00008520"/>
    </source>
</evidence>
<keyword evidence="3" id="KW-0813">Transport</keyword>
<dbReference type="eggNOG" id="COG0687">
    <property type="taxonomic scope" value="Bacteria"/>
</dbReference>
<dbReference type="GO" id="GO:0030288">
    <property type="term" value="C:outer membrane-bounded periplasmic space"/>
    <property type="evidence" value="ECO:0007669"/>
    <property type="project" value="TreeGrafter"/>
</dbReference>
<dbReference type="PROSITE" id="PS51318">
    <property type="entry name" value="TAT"/>
    <property type="match status" value="1"/>
</dbReference>
<accession>I4YR09</accession>
<dbReference type="SUPFAM" id="SSF53850">
    <property type="entry name" value="Periplasmic binding protein-like II"/>
    <property type="match status" value="1"/>
</dbReference>
<proteinExistence type="inferred from homology"/>
<dbReference type="HOGENOM" id="CLU_026974_8_0_5"/>
<dbReference type="GO" id="GO:0015888">
    <property type="term" value="P:thiamine transport"/>
    <property type="evidence" value="ECO:0007669"/>
    <property type="project" value="TreeGrafter"/>
</dbReference>
<dbReference type="InterPro" id="IPR006059">
    <property type="entry name" value="SBP"/>
</dbReference>
<dbReference type="Gene3D" id="3.40.190.10">
    <property type="entry name" value="Periplasmic binding protein-like II"/>
    <property type="match status" value="2"/>
</dbReference>
<dbReference type="InterPro" id="IPR006311">
    <property type="entry name" value="TAT_signal"/>
</dbReference>
<dbReference type="GO" id="GO:0030975">
    <property type="term" value="F:thiamine binding"/>
    <property type="evidence" value="ECO:0007669"/>
    <property type="project" value="TreeGrafter"/>
</dbReference>
<evidence type="ECO:0000313" key="6">
    <source>
        <dbReference type="EMBL" id="EIM26401.1"/>
    </source>
</evidence>
<evidence type="ECO:0000313" key="7">
    <source>
        <dbReference type="Proteomes" id="UP000003947"/>
    </source>
</evidence>
<dbReference type="EMBL" id="JH660645">
    <property type="protein sequence ID" value="EIM26401.1"/>
    <property type="molecule type" value="Genomic_DNA"/>
</dbReference>
<evidence type="ECO:0000256" key="4">
    <source>
        <dbReference type="ARBA" id="ARBA00022729"/>
    </source>
</evidence>
<dbReference type="CDD" id="cd13589">
    <property type="entry name" value="PBP2_polyamine_RpCGA009"/>
    <property type="match status" value="1"/>
</dbReference>
<comment type="similarity">
    <text evidence="2">Belongs to the bacterial solute-binding protein 1 family.</text>
</comment>
<protein>
    <submittedName>
        <fullName evidence="6">Spermidine/putrescine-binding periplasmic protein</fullName>
    </submittedName>
</protein>
<reference evidence="6 7" key="1">
    <citation type="submission" date="2012-02" db="EMBL/GenBank/DDBJ databases">
        <title>Improved High-Quality Draft sequence of Microvirga sp. WSM3557.</title>
        <authorList>
            <consortium name="US DOE Joint Genome Institute"/>
            <person name="Lucas S."/>
            <person name="Han J."/>
            <person name="Lapidus A."/>
            <person name="Cheng J.-F."/>
            <person name="Goodwin L."/>
            <person name="Pitluck S."/>
            <person name="Peters L."/>
            <person name="Zhang X."/>
            <person name="Detter J.C."/>
            <person name="Han C."/>
            <person name="Tapia R."/>
            <person name="Land M."/>
            <person name="Hauser L."/>
            <person name="Kyrpides N."/>
            <person name="Ivanova N."/>
            <person name="Pagani I."/>
            <person name="Brau L."/>
            <person name="Yates R."/>
            <person name="O'Hara G."/>
            <person name="Rui T."/>
            <person name="Howieson J."/>
            <person name="Reeve W."/>
            <person name="Woyke T."/>
        </authorList>
    </citation>
    <scope>NUCLEOTIDE SEQUENCE [LARGE SCALE GENOMIC DNA]</scope>
    <source>
        <strain evidence="6 7">WSM3557</strain>
    </source>
</reference>
<evidence type="ECO:0000256" key="5">
    <source>
        <dbReference type="ARBA" id="ARBA00022764"/>
    </source>
</evidence>
<organism evidence="6 7">
    <name type="scientific">Microvirga lotononidis</name>
    <dbReference type="NCBI Taxonomy" id="864069"/>
    <lineage>
        <taxon>Bacteria</taxon>
        <taxon>Pseudomonadati</taxon>
        <taxon>Pseudomonadota</taxon>
        <taxon>Alphaproteobacteria</taxon>
        <taxon>Hyphomicrobiales</taxon>
        <taxon>Methylobacteriaceae</taxon>
        <taxon>Microvirga</taxon>
    </lineage>
</organism>
<dbReference type="Pfam" id="PF13416">
    <property type="entry name" value="SBP_bac_8"/>
    <property type="match status" value="1"/>
</dbReference>
<sequence precursor="true">MFVKDRITRRTMLKSLSVGTAGIMMPAIWQRSEAAQTLTVSDPGGVYTTAWTEAYYEPFKKETGITIIPVVRRSNPSAEFKAQVETNNYNWDVSGGINSDVADLLVASKLVDPLDLTGPDMTAIPADMKNEFYFADSVVTFVLAYRTDRFKESLTSFADLWDVNKFAGRRAMRKLARDMIEIALRADGVPGGAEIYKVLEAPGGWDRAFKKLDEIKPQVKVWWDSAAQSAQLLQNGEVDICPTFNARAQSAAEAGAPVAVTWNGGFYSATGWCIPKRAPKADLARQFIKFCARPDRQAAFTTKLPNGPSNPEAYKFIDQKIAVQLPTFPENLKQTTRVDDTFWGKNKALSDKKFNEWVLRG</sequence>
<dbReference type="STRING" id="864069.MicloDRAFT_00029500"/>
<dbReference type="PATRIC" id="fig|864069.3.peg.3189"/>
<comment type="subcellular location">
    <subcellularLocation>
        <location evidence="1">Periplasm</location>
    </subcellularLocation>
</comment>
<dbReference type="GO" id="GO:0030976">
    <property type="term" value="F:thiamine pyrophosphate binding"/>
    <property type="evidence" value="ECO:0007669"/>
    <property type="project" value="TreeGrafter"/>
</dbReference>
<dbReference type="PANTHER" id="PTHR30006:SF3">
    <property type="entry name" value="THIAMINE-BINDING PERIPLASMIC PROTEIN"/>
    <property type="match status" value="1"/>
</dbReference>
<gene>
    <name evidence="6" type="ORF">MicloDRAFT_00029500</name>
</gene>
<dbReference type="PANTHER" id="PTHR30006">
    <property type="entry name" value="THIAMINE-BINDING PERIPLASMIC PROTEIN-RELATED"/>
    <property type="match status" value="1"/>
</dbReference>
<keyword evidence="7" id="KW-1185">Reference proteome</keyword>
<evidence type="ECO:0000256" key="1">
    <source>
        <dbReference type="ARBA" id="ARBA00004418"/>
    </source>
</evidence>
<dbReference type="RefSeq" id="WP_009762452.1">
    <property type="nucleotide sequence ID" value="NZ_CP141049.1"/>
</dbReference>
<keyword evidence="5" id="KW-0574">Periplasm</keyword>
<dbReference type="Proteomes" id="UP000003947">
    <property type="component" value="Unassembled WGS sequence"/>
</dbReference>
<dbReference type="OrthoDB" id="9815444at2"/>
<dbReference type="AlphaFoldDB" id="I4YR09"/>
<keyword evidence="4" id="KW-0732">Signal</keyword>
<name>I4YR09_9HYPH</name>
<evidence type="ECO:0000256" key="3">
    <source>
        <dbReference type="ARBA" id="ARBA00022448"/>
    </source>
</evidence>